<sequence length="188" mass="22111">MYLSGNDYEVALYYLFMLSDNKLTDDEMKLFKNICFRLDKMDSYEAIINYCDSLGRESSFTKLENERIAEQLESYYYSKEIDSKFSKGRLIEIIWNLIGLAKSDSDYSEFEKHMILHLCNSWNINESVYKELLDCSRTMDCIESYRGWVRNTLSADKGLFEEEKLIDDQLTLIQNMVANSAKEFTINA</sequence>
<dbReference type="PATRIC" id="fig|1403949.3.peg.925"/>
<evidence type="ECO:0000313" key="2">
    <source>
        <dbReference type="EMBL" id="ETI98544.1"/>
    </source>
</evidence>
<evidence type="ECO:0000313" key="3">
    <source>
        <dbReference type="Proteomes" id="UP000018855"/>
    </source>
</evidence>
<dbReference type="Gene3D" id="1.10.3680.10">
    <property type="entry name" value="TerB-like"/>
    <property type="match status" value="1"/>
</dbReference>
<evidence type="ECO:0000259" key="1">
    <source>
        <dbReference type="Pfam" id="PF05099"/>
    </source>
</evidence>
<gene>
    <name evidence="2" type="ORF">Q619_VDC00542G0012</name>
</gene>
<dbReference type="EMBL" id="AZMJ01000542">
    <property type="protein sequence ID" value="ETI98544.1"/>
    <property type="molecule type" value="Genomic_DNA"/>
</dbReference>
<protein>
    <recommendedName>
        <fullName evidence="1">Co-chaperone DjlA N-terminal domain-containing protein</fullName>
    </recommendedName>
</protein>
<feature type="domain" description="Co-chaperone DjlA N-terminal" evidence="1">
    <location>
        <begin position="10"/>
        <end position="128"/>
    </location>
</feature>
<proteinExistence type="predicted"/>
<accession>W1V0Q0</accession>
<dbReference type="InterPro" id="IPR007791">
    <property type="entry name" value="DjlA_N"/>
</dbReference>
<name>W1V0Q0_9FIRM</name>
<comment type="caution">
    <text evidence="2">The sequence shown here is derived from an EMBL/GenBank/DDBJ whole genome shotgun (WGS) entry which is preliminary data.</text>
</comment>
<dbReference type="AlphaFoldDB" id="W1V0Q0"/>
<dbReference type="InterPro" id="IPR029024">
    <property type="entry name" value="TerB-like"/>
</dbReference>
<organism evidence="2 3">
    <name type="scientific">Veillonella dispar DORA_11</name>
    <dbReference type="NCBI Taxonomy" id="1403949"/>
    <lineage>
        <taxon>Bacteria</taxon>
        <taxon>Bacillati</taxon>
        <taxon>Bacillota</taxon>
        <taxon>Negativicutes</taxon>
        <taxon>Veillonellales</taxon>
        <taxon>Veillonellaceae</taxon>
        <taxon>Veillonella</taxon>
    </lineage>
</organism>
<reference evidence="2 3" key="1">
    <citation type="submission" date="2013-12" db="EMBL/GenBank/DDBJ databases">
        <title>A Varibaculum cambriense genome reconstructed from a premature infant gut community with otherwise low bacterial novelty that shifts toward anaerobic metabolism during the third week of life.</title>
        <authorList>
            <person name="Brown C.T."/>
            <person name="Sharon I."/>
            <person name="Thomas B.C."/>
            <person name="Castelle C.J."/>
            <person name="Morowitz M.J."/>
            <person name="Banfield J.F."/>
        </authorList>
    </citation>
    <scope>NUCLEOTIDE SEQUENCE [LARGE SCALE GENOMIC DNA]</scope>
    <source>
        <strain evidence="3">DORA_11</strain>
    </source>
</reference>
<dbReference type="Proteomes" id="UP000018855">
    <property type="component" value="Unassembled WGS sequence"/>
</dbReference>
<dbReference type="Pfam" id="PF05099">
    <property type="entry name" value="TerB"/>
    <property type="match status" value="1"/>
</dbReference>
<dbReference type="SUPFAM" id="SSF158682">
    <property type="entry name" value="TerB-like"/>
    <property type="match status" value="1"/>
</dbReference>